<dbReference type="Proteomes" id="UP000237819">
    <property type="component" value="Unassembled WGS sequence"/>
</dbReference>
<evidence type="ECO:0000313" key="3">
    <source>
        <dbReference type="EMBL" id="PQO43062.1"/>
    </source>
</evidence>
<evidence type="ECO:0000313" key="4">
    <source>
        <dbReference type="Proteomes" id="UP000237819"/>
    </source>
</evidence>
<dbReference type="SUPFAM" id="SSF53756">
    <property type="entry name" value="UDP-Glycosyltransferase/glycogen phosphorylase"/>
    <property type="match status" value="1"/>
</dbReference>
<dbReference type="OrthoDB" id="9775208at2"/>
<dbReference type="InterPro" id="IPR001296">
    <property type="entry name" value="Glyco_trans_1"/>
</dbReference>
<reference evidence="3 4" key="1">
    <citation type="submission" date="2018-02" db="EMBL/GenBank/DDBJ databases">
        <title>Comparative genomes isolates from brazilian mangrove.</title>
        <authorList>
            <person name="Araujo J.E."/>
            <person name="Taketani R.G."/>
            <person name="Silva M.C.P."/>
            <person name="Loureco M.V."/>
            <person name="Andreote F.D."/>
        </authorList>
    </citation>
    <scope>NUCLEOTIDE SEQUENCE [LARGE SCALE GENOMIC DNA]</scope>
    <source>
        <strain evidence="3 4">Nap-Phe MGV</strain>
    </source>
</reference>
<dbReference type="EMBL" id="PUHZ01000024">
    <property type="protein sequence ID" value="PQO43062.1"/>
    <property type="molecule type" value="Genomic_DNA"/>
</dbReference>
<name>A0A2S8GF21_9BACT</name>
<dbReference type="AlphaFoldDB" id="A0A2S8GF21"/>
<dbReference type="RefSeq" id="WP_105338274.1">
    <property type="nucleotide sequence ID" value="NZ_PUHZ01000024.1"/>
</dbReference>
<feature type="domain" description="Glycosyl transferase family 1" evidence="1">
    <location>
        <begin position="189"/>
        <end position="355"/>
    </location>
</feature>
<dbReference type="InterPro" id="IPR028098">
    <property type="entry name" value="Glyco_trans_4-like_N"/>
</dbReference>
<keyword evidence="3" id="KW-0808">Transferase</keyword>
<organism evidence="3 4">
    <name type="scientific">Blastopirellula marina</name>
    <dbReference type="NCBI Taxonomy" id="124"/>
    <lineage>
        <taxon>Bacteria</taxon>
        <taxon>Pseudomonadati</taxon>
        <taxon>Planctomycetota</taxon>
        <taxon>Planctomycetia</taxon>
        <taxon>Pirellulales</taxon>
        <taxon>Pirellulaceae</taxon>
        <taxon>Blastopirellula</taxon>
    </lineage>
</organism>
<dbReference type="GO" id="GO:0016757">
    <property type="term" value="F:glycosyltransferase activity"/>
    <property type="evidence" value="ECO:0007669"/>
    <property type="project" value="InterPro"/>
</dbReference>
<evidence type="ECO:0000259" key="2">
    <source>
        <dbReference type="Pfam" id="PF13439"/>
    </source>
</evidence>
<comment type="caution">
    <text evidence="3">The sequence shown here is derived from an EMBL/GenBank/DDBJ whole genome shotgun (WGS) entry which is preliminary data.</text>
</comment>
<proteinExistence type="predicted"/>
<gene>
    <name evidence="3" type="ORF">C5Y93_25445</name>
</gene>
<dbReference type="Gene3D" id="3.40.50.2000">
    <property type="entry name" value="Glycogen Phosphorylase B"/>
    <property type="match status" value="2"/>
</dbReference>
<dbReference type="Pfam" id="PF13439">
    <property type="entry name" value="Glyco_transf_4"/>
    <property type="match status" value="1"/>
</dbReference>
<protein>
    <submittedName>
        <fullName evidence="3">Glycosyl transferase family 1</fullName>
    </submittedName>
</protein>
<evidence type="ECO:0000259" key="1">
    <source>
        <dbReference type="Pfam" id="PF00534"/>
    </source>
</evidence>
<feature type="domain" description="Glycosyltransferase subfamily 4-like N-terminal" evidence="2">
    <location>
        <begin position="26"/>
        <end position="181"/>
    </location>
</feature>
<dbReference type="PANTHER" id="PTHR45947">
    <property type="entry name" value="SULFOQUINOVOSYL TRANSFERASE SQD2"/>
    <property type="match status" value="1"/>
</dbReference>
<sequence>MSRSVRQPLDRRGPLRVMFITTSMPVGGAETLLVNLIRRLDRTRFSPELCCTKERGPLGEELAQEIPTFEHLLTGKYDLRVLPRMVELFRLRKIDAVVTVGAGDKMFWGRLAAYLAGVPVIASAIHSTGWPDSINWLNRRLTGITDRFIGVADPHGKHLVEVEGFPPAKVVVIRNGIDTARFRPNPDARRKLRRELQIAETAPVCGIVAALRPEKDHCLFVAAAAKVLETCPEARFLIVGDGPERPAIEAKCRELNVERQVILTGSRSDIPELLAACDLFALTSKNEASPVSILEAMSVELPIVAPRVGSIPQAVDEGVSGLLYPASDLAAVSEAMRALLSSPERMRQMGKEARDKAIRYGSLETMVSGYESLIESVYAAKYPESAATRPQTGYAGNPASTA</sequence>
<accession>A0A2S8GF21</accession>
<dbReference type="InterPro" id="IPR050194">
    <property type="entry name" value="Glycosyltransferase_grp1"/>
</dbReference>
<dbReference type="Pfam" id="PF00534">
    <property type="entry name" value="Glycos_transf_1"/>
    <property type="match status" value="1"/>
</dbReference>
<dbReference type="PANTHER" id="PTHR45947:SF3">
    <property type="entry name" value="SULFOQUINOVOSYL TRANSFERASE SQD2"/>
    <property type="match status" value="1"/>
</dbReference>